<name>A0A6G1HMC7_9PEZI</name>
<feature type="region of interest" description="Disordered" evidence="10">
    <location>
        <begin position="255"/>
        <end position="289"/>
    </location>
</feature>
<reference evidence="14" key="1">
    <citation type="journal article" date="2020" name="Stud. Mycol.">
        <title>101 Dothideomycetes genomes: a test case for predicting lifestyles and emergence of pathogens.</title>
        <authorList>
            <person name="Haridas S."/>
            <person name="Albert R."/>
            <person name="Binder M."/>
            <person name="Bloem J."/>
            <person name="Labutti K."/>
            <person name="Salamov A."/>
            <person name="Andreopoulos B."/>
            <person name="Baker S."/>
            <person name="Barry K."/>
            <person name="Bills G."/>
            <person name="Bluhm B."/>
            <person name="Cannon C."/>
            <person name="Castanera R."/>
            <person name="Culley D."/>
            <person name="Daum C."/>
            <person name="Ezra D."/>
            <person name="Gonzalez J."/>
            <person name="Henrissat B."/>
            <person name="Kuo A."/>
            <person name="Liang C."/>
            <person name="Lipzen A."/>
            <person name="Lutzoni F."/>
            <person name="Magnuson J."/>
            <person name="Mondo S."/>
            <person name="Nolan M."/>
            <person name="Ohm R."/>
            <person name="Pangilinan J."/>
            <person name="Park H.-J."/>
            <person name="Ramirez L."/>
            <person name="Alfaro M."/>
            <person name="Sun H."/>
            <person name="Tritt A."/>
            <person name="Yoshinaga Y."/>
            <person name="Zwiers L.-H."/>
            <person name="Turgeon B."/>
            <person name="Goodwin S."/>
            <person name="Spatafora J."/>
            <person name="Crous P."/>
            <person name="Grigoriev I."/>
        </authorList>
    </citation>
    <scope>NUCLEOTIDE SEQUENCE</scope>
    <source>
        <strain evidence="14">CBS 262.69</strain>
    </source>
</reference>
<gene>
    <name evidence="14" type="ORF">EJ06DRAFT_498892</name>
</gene>
<organism evidence="14 15">
    <name type="scientific">Trichodelitschia bisporula</name>
    <dbReference type="NCBI Taxonomy" id="703511"/>
    <lineage>
        <taxon>Eukaryota</taxon>
        <taxon>Fungi</taxon>
        <taxon>Dikarya</taxon>
        <taxon>Ascomycota</taxon>
        <taxon>Pezizomycotina</taxon>
        <taxon>Dothideomycetes</taxon>
        <taxon>Dothideomycetes incertae sedis</taxon>
        <taxon>Phaeotrichales</taxon>
        <taxon>Phaeotrichaceae</taxon>
        <taxon>Trichodelitschia</taxon>
    </lineage>
</organism>
<evidence type="ECO:0000256" key="2">
    <source>
        <dbReference type="ARBA" id="ARBA00006835"/>
    </source>
</evidence>
<evidence type="ECO:0000256" key="8">
    <source>
        <dbReference type="ARBA" id="ARBA00025127"/>
    </source>
</evidence>
<dbReference type="EMBL" id="ML996704">
    <property type="protein sequence ID" value="KAF2397064.1"/>
    <property type="molecule type" value="Genomic_DNA"/>
</dbReference>
<keyword evidence="5 9" id="KW-0240">DNA-directed RNA polymerase</keyword>
<dbReference type="SUPFAM" id="SSF46785">
    <property type="entry name" value="Winged helix' DNA-binding domain"/>
    <property type="match status" value="1"/>
</dbReference>
<feature type="domain" description="RNA polymerase III subunit RPC82-related helix-turn-helix" evidence="12">
    <location>
        <begin position="13"/>
        <end position="65"/>
    </location>
</feature>
<dbReference type="GO" id="GO:0006351">
    <property type="term" value="P:DNA-templated transcription"/>
    <property type="evidence" value="ECO:0007669"/>
    <property type="project" value="InterPro"/>
</dbReference>
<dbReference type="Pfam" id="PF08221">
    <property type="entry name" value="HTH_9"/>
    <property type="match status" value="1"/>
</dbReference>
<comment type="function">
    <text evidence="8 9">DNA-dependent RNA polymerase catalyzes the transcription of DNA into RNA using the four ribonucleoside triphosphates as substrates. Specific core component of RNA polymerase III which synthesizes small RNAs, such as 5S rRNA and tRNAs.</text>
</comment>
<feature type="region of interest" description="Disordered" evidence="10">
    <location>
        <begin position="383"/>
        <end position="409"/>
    </location>
</feature>
<dbReference type="InterPro" id="IPR008806">
    <property type="entry name" value="RNA_pol_III_Rpc82_C"/>
</dbReference>
<evidence type="ECO:0000313" key="15">
    <source>
        <dbReference type="Proteomes" id="UP000799640"/>
    </source>
</evidence>
<evidence type="ECO:0000259" key="11">
    <source>
        <dbReference type="Pfam" id="PF05645"/>
    </source>
</evidence>
<feature type="domain" description="RNA polymerase III Rpc82 C -terminal" evidence="11">
    <location>
        <begin position="176"/>
        <end position="445"/>
    </location>
</feature>
<protein>
    <recommendedName>
        <fullName evidence="4 9">DNA-directed RNA polymerase III subunit RPC3</fullName>
        <shortName evidence="9">RNA polymerase III subunit C3</shortName>
    </recommendedName>
</protein>
<dbReference type="PANTHER" id="PTHR12949:SF0">
    <property type="entry name" value="DNA-DIRECTED RNA POLYMERASE III SUBUNIT RPC3"/>
    <property type="match status" value="1"/>
</dbReference>
<dbReference type="AlphaFoldDB" id="A0A6G1HMC7"/>
<evidence type="ECO:0000313" key="14">
    <source>
        <dbReference type="EMBL" id="KAF2397064.1"/>
    </source>
</evidence>
<evidence type="ECO:0000259" key="12">
    <source>
        <dbReference type="Pfam" id="PF08221"/>
    </source>
</evidence>
<dbReference type="Pfam" id="PF22536">
    <property type="entry name" value="WHD_POLR3C"/>
    <property type="match status" value="1"/>
</dbReference>
<keyword evidence="6 9" id="KW-0804">Transcription</keyword>
<proteinExistence type="inferred from homology"/>
<evidence type="ECO:0000256" key="6">
    <source>
        <dbReference type="ARBA" id="ARBA00023163"/>
    </source>
</evidence>
<dbReference type="InterPro" id="IPR013197">
    <property type="entry name" value="RNA_pol_III_RPC82-rel_HTH"/>
</dbReference>
<dbReference type="PANTHER" id="PTHR12949">
    <property type="entry name" value="RNA POLYMERASE III DNA DIRECTED -RELATED"/>
    <property type="match status" value="1"/>
</dbReference>
<dbReference type="InterPro" id="IPR036390">
    <property type="entry name" value="WH_DNA-bd_sf"/>
</dbReference>
<dbReference type="Proteomes" id="UP000799640">
    <property type="component" value="Unassembled WGS sequence"/>
</dbReference>
<evidence type="ECO:0000256" key="7">
    <source>
        <dbReference type="ARBA" id="ARBA00023242"/>
    </source>
</evidence>
<dbReference type="GO" id="GO:0005666">
    <property type="term" value="C:RNA polymerase III complex"/>
    <property type="evidence" value="ECO:0007669"/>
    <property type="project" value="UniProtKB-UniRule"/>
</dbReference>
<comment type="subunit">
    <text evidence="3 9">Component of the RNA polymerase III (Pol III) complex consisting of 17 subunits.</text>
</comment>
<evidence type="ECO:0000256" key="3">
    <source>
        <dbReference type="ARBA" id="ARBA00011206"/>
    </source>
</evidence>
<accession>A0A6G1HMC7</accession>
<sequence length="626" mass="71218">MKKRLSELLTFAVGDFYGEFHSRVFGALVENGRLPFRTLVAKSGLLPTQVRGALITLIQQSFVSFQTTDEGATNYDANWEKTYNFVIRSGKLLQLVKVRYGDAAGVVCEDLFEAGHARVGELIKERVSVKEKPASTKGGAVNGDGVNGVNGINGVHVNGVTEPEGHGPSPEQRRRALNKLVRAGLIVPLNERDMKSVEDLKRSAERNLIGTKYDHLPKTKKEKTNFALDTQQLLDGWRHESLRYFGDGEYSSIKRGNPFDEDSDDEYPAKRRKVHGRTNGVNAATGPHPETDLVVRLNFEKFDVLLRNQQLVKMAARYVGETTSKVYDALLRALETKTSRCYEPSLDHEAEDKEQPFVKTHDIVPYLDPNLDLNVGLYGEDVASEMNGHNDDDEEPVSRKRKQPSSDAQYKVEQHLRLLAYDPRQFVQSEGRDWRVPYRALTKRLLQSQIENHLTARYGTVAPRLIRVLFANGRLEDKNISKLALVPLKELREMLYVLQKAGFVESQEVPRDASRTVNRLVYLYFYDQIKARRVLLDDVYQAMARMLQRAETEKAKIQVVIDKSERTDVVGNEAKYLSKAEKVALERWNQTEEKLLRQVNRMDDLVAVVRDFYPMGPDDSNEELYG</sequence>
<feature type="domain" description="DNA-directed RNA polymerase III subunit RPC3 winged-helix" evidence="13">
    <location>
        <begin position="450"/>
        <end position="525"/>
    </location>
</feature>
<evidence type="ECO:0000256" key="1">
    <source>
        <dbReference type="ARBA" id="ARBA00004123"/>
    </source>
</evidence>
<keyword evidence="15" id="KW-1185">Reference proteome</keyword>
<evidence type="ECO:0000256" key="10">
    <source>
        <dbReference type="SAM" id="MobiDB-lite"/>
    </source>
</evidence>
<evidence type="ECO:0000256" key="9">
    <source>
        <dbReference type="RuleBase" id="RU367076"/>
    </source>
</evidence>
<dbReference type="InterPro" id="IPR036388">
    <property type="entry name" value="WH-like_DNA-bd_sf"/>
</dbReference>
<dbReference type="InterPro" id="IPR055207">
    <property type="entry name" value="POLR3C_WHD"/>
</dbReference>
<evidence type="ECO:0000256" key="4">
    <source>
        <dbReference type="ARBA" id="ARBA00016689"/>
    </source>
</evidence>
<comment type="similarity">
    <text evidence="2 9">Belongs to the RNA polymerase beta chain family.</text>
</comment>
<evidence type="ECO:0000259" key="13">
    <source>
        <dbReference type="Pfam" id="PF22536"/>
    </source>
</evidence>
<dbReference type="InterPro" id="IPR039748">
    <property type="entry name" value="RPC3"/>
</dbReference>
<dbReference type="Pfam" id="PF05645">
    <property type="entry name" value="RNA_pol_Rpc82"/>
    <property type="match status" value="1"/>
</dbReference>
<comment type="subcellular location">
    <subcellularLocation>
        <location evidence="1 9">Nucleus</location>
    </subcellularLocation>
</comment>
<evidence type="ECO:0000256" key="5">
    <source>
        <dbReference type="ARBA" id="ARBA00022478"/>
    </source>
</evidence>
<dbReference type="Gene3D" id="1.10.10.10">
    <property type="entry name" value="Winged helix-like DNA-binding domain superfamily/Winged helix DNA-binding domain"/>
    <property type="match status" value="3"/>
</dbReference>
<keyword evidence="7 9" id="KW-0539">Nucleus</keyword>
<dbReference type="OrthoDB" id="272392at2759"/>
<dbReference type="GO" id="GO:0003697">
    <property type="term" value="F:single-stranded DNA binding"/>
    <property type="evidence" value="ECO:0007669"/>
    <property type="project" value="UniProtKB-UniRule"/>
</dbReference>